<reference evidence="3" key="1">
    <citation type="journal article" date="2019" name="Int. J. Syst. Evol. Microbiol.">
        <title>The Global Catalogue of Microorganisms (GCM) 10K type strain sequencing project: providing services to taxonomists for standard genome sequencing and annotation.</title>
        <authorList>
            <consortium name="The Broad Institute Genomics Platform"/>
            <consortium name="The Broad Institute Genome Sequencing Center for Infectious Disease"/>
            <person name="Wu L."/>
            <person name="Ma J."/>
        </authorList>
    </citation>
    <scope>NUCLEOTIDE SEQUENCE [LARGE SCALE GENOMIC DNA]</scope>
    <source>
        <strain evidence="3">TBRC 1276</strain>
    </source>
</reference>
<evidence type="ECO:0000313" key="3">
    <source>
        <dbReference type="Proteomes" id="UP001595851"/>
    </source>
</evidence>
<evidence type="ECO:0000256" key="1">
    <source>
        <dbReference type="SAM" id="MobiDB-lite"/>
    </source>
</evidence>
<protein>
    <submittedName>
        <fullName evidence="2">Uncharacterized protein</fullName>
    </submittedName>
</protein>
<dbReference type="Proteomes" id="UP001595851">
    <property type="component" value="Unassembled WGS sequence"/>
</dbReference>
<feature type="region of interest" description="Disordered" evidence="1">
    <location>
        <begin position="1"/>
        <end position="25"/>
    </location>
</feature>
<name>A0ABV8G8I2_9ACTN</name>
<keyword evidence="3" id="KW-1185">Reference proteome</keyword>
<comment type="caution">
    <text evidence="2">The sequence shown here is derived from an EMBL/GenBank/DDBJ whole genome shotgun (WGS) entry which is preliminary data.</text>
</comment>
<feature type="compositionally biased region" description="Polar residues" evidence="1">
    <location>
        <begin position="8"/>
        <end position="22"/>
    </location>
</feature>
<accession>A0ABV8G8I2</accession>
<proteinExistence type="predicted"/>
<evidence type="ECO:0000313" key="2">
    <source>
        <dbReference type="EMBL" id="MFC4008951.1"/>
    </source>
</evidence>
<dbReference type="EMBL" id="JBHSBI010000008">
    <property type="protein sequence ID" value="MFC4008951.1"/>
    <property type="molecule type" value="Genomic_DNA"/>
</dbReference>
<dbReference type="RefSeq" id="WP_379529016.1">
    <property type="nucleotide sequence ID" value="NZ_JBHSBI010000008.1"/>
</dbReference>
<gene>
    <name evidence="2" type="ORF">ACFOY2_17100</name>
</gene>
<sequence>MLTRVSCFFSTSGDGLASSKNPSPRKRQAPLIALLLPERGRLGRVHEVFDLVSVERVQLARGSQPVTLVTVDHRAGYGSWE</sequence>
<organism evidence="2 3">
    <name type="scientific">Nonomuraea purpurea</name>
    <dbReference type="NCBI Taxonomy" id="1849276"/>
    <lineage>
        <taxon>Bacteria</taxon>
        <taxon>Bacillati</taxon>
        <taxon>Actinomycetota</taxon>
        <taxon>Actinomycetes</taxon>
        <taxon>Streptosporangiales</taxon>
        <taxon>Streptosporangiaceae</taxon>
        <taxon>Nonomuraea</taxon>
    </lineage>
</organism>